<keyword evidence="1" id="KW-0143">Chaperone</keyword>
<dbReference type="PANTHER" id="PTHR44500">
    <property type="entry name" value="DNAJ HOMOLOG SUBFAMILY C MEMBER 12"/>
    <property type="match status" value="1"/>
</dbReference>
<dbReference type="CDD" id="cd06257">
    <property type="entry name" value="DnaJ"/>
    <property type="match status" value="1"/>
</dbReference>
<accession>A0A401PWE4</accession>
<protein>
    <recommendedName>
        <fullName evidence="2">J domain-containing protein</fullName>
    </recommendedName>
</protein>
<dbReference type="AlphaFoldDB" id="A0A401PWE4"/>
<dbReference type="EMBL" id="BFAA01014182">
    <property type="protein sequence ID" value="GCB77428.1"/>
    <property type="molecule type" value="Genomic_DNA"/>
</dbReference>
<dbReference type="InterPro" id="IPR029827">
    <property type="entry name" value="JDP1-like"/>
</dbReference>
<evidence type="ECO:0000259" key="2">
    <source>
        <dbReference type="PROSITE" id="PS50076"/>
    </source>
</evidence>
<evidence type="ECO:0000256" key="1">
    <source>
        <dbReference type="ARBA" id="ARBA00023186"/>
    </source>
</evidence>
<dbReference type="PANTHER" id="PTHR44500:SF1">
    <property type="entry name" value="DNAJ HOMOLOG SUBFAMILY C MEMBER 12"/>
    <property type="match status" value="1"/>
</dbReference>
<evidence type="ECO:0000313" key="4">
    <source>
        <dbReference type="Proteomes" id="UP000288216"/>
    </source>
</evidence>
<feature type="domain" description="J" evidence="2">
    <location>
        <begin position="1"/>
        <end position="53"/>
    </location>
</feature>
<dbReference type="PROSITE" id="PS50076">
    <property type="entry name" value="DNAJ_2"/>
    <property type="match status" value="1"/>
</dbReference>
<dbReference type="GO" id="GO:0005737">
    <property type="term" value="C:cytoplasm"/>
    <property type="evidence" value="ECO:0007669"/>
    <property type="project" value="TreeGrafter"/>
</dbReference>
<keyword evidence="4" id="KW-1185">Reference proteome</keyword>
<organism evidence="3 4">
    <name type="scientific">Scyliorhinus torazame</name>
    <name type="common">Cloudy catshark</name>
    <name type="synonym">Catulus torazame</name>
    <dbReference type="NCBI Taxonomy" id="75743"/>
    <lineage>
        <taxon>Eukaryota</taxon>
        <taxon>Metazoa</taxon>
        <taxon>Chordata</taxon>
        <taxon>Craniata</taxon>
        <taxon>Vertebrata</taxon>
        <taxon>Chondrichthyes</taxon>
        <taxon>Elasmobranchii</taxon>
        <taxon>Galeomorphii</taxon>
        <taxon>Galeoidea</taxon>
        <taxon>Carcharhiniformes</taxon>
        <taxon>Scyliorhinidae</taxon>
        <taxon>Scyliorhinus</taxon>
    </lineage>
</organism>
<dbReference type="Pfam" id="PF00226">
    <property type="entry name" value="DnaJ"/>
    <property type="match status" value="1"/>
</dbReference>
<dbReference type="STRING" id="75743.A0A401PWE4"/>
<proteinExistence type="predicted"/>
<dbReference type="InterPro" id="IPR036869">
    <property type="entry name" value="J_dom_sf"/>
</dbReference>
<dbReference type="OrthoDB" id="436519at2759"/>
<name>A0A401PWE4_SCYTO</name>
<dbReference type="OMA" id="HWAVRDK"/>
<dbReference type="Proteomes" id="UP000288216">
    <property type="component" value="Unassembled WGS sequence"/>
</dbReference>
<dbReference type="SUPFAM" id="SSF46565">
    <property type="entry name" value="Chaperone J-domain"/>
    <property type="match status" value="1"/>
</dbReference>
<gene>
    <name evidence="3" type="ORF">scyTo_0019283</name>
</gene>
<dbReference type="InterPro" id="IPR001623">
    <property type="entry name" value="DnaJ_domain"/>
</dbReference>
<sequence length="179" mass="20969">TEQIVAEFKAKALSCHPDKHPHNPKAVEEFQKLQQAKETLTNEEHRSRYDHWRRSGIAIPFQQWEALSNTVKMSMHWAVRSKKEPMLEAPTLHPEGSTKTMEQRCPTEEELNKVSTGDMKRVDLHETGVKEKIIADDDQKFLESPTSPRISNVNDYHYHFRWSGDSPSELLRKFRNYEI</sequence>
<reference evidence="3 4" key="1">
    <citation type="journal article" date="2018" name="Nat. Ecol. Evol.">
        <title>Shark genomes provide insights into elasmobranch evolution and the origin of vertebrates.</title>
        <authorList>
            <person name="Hara Y"/>
            <person name="Yamaguchi K"/>
            <person name="Onimaru K"/>
            <person name="Kadota M"/>
            <person name="Koyanagi M"/>
            <person name="Keeley SD"/>
            <person name="Tatsumi K"/>
            <person name="Tanaka K"/>
            <person name="Motone F"/>
            <person name="Kageyama Y"/>
            <person name="Nozu R"/>
            <person name="Adachi N"/>
            <person name="Nishimura O"/>
            <person name="Nakagawa R"/>
            <person name="Tanegashima C"/>
            <person name="Kiyatake I"/>
            <person name="Matsumoto R"/>
            <person name="Murakumo K"/>
            <person name="Nishida K"/>
            <person name="Terakita A"/>
            <person name="Kuratani S"/>
            <person name="Sato K"/>
            <person name="Hyodo S Kuraku.S."/>
        </authorList>
    </citation>
    <scope>NUCLEOTIDE SEQUENCE [LARGE SCALE GENOMIC DNA]</scope>
</reference>
<comment type="caution">
    <text evidence="3">The sequence shown here is derived from an EMBL/GenBank/DDBJ whole genome shotgun (WGS) entry which is preliminary data.</text>
</comment>
<dbReference type="Gene3D" id="1.10.287.110">
    <property type="entry name" value="DnaJ domain"/>
    <property type="match status" value="1"/>
</dbReference>
<evidence type="ECO:0000313" key="3">
    <source>
        <dbReference type="EMBL" id="GCB77428.1"/>
    </source>
</evidence>
<feature type="non-terminal residue" evidence="3">
    <location>
        <position position="1"/>
    </location>
</feature>